<proteinExistence type="predicted"/>
<dbReference type="PATRIC" id="fig|1139996.3.peg.1824"/>
<dbReference type="HOGENOM" id="CLU_1169230_0_0_9"/>
<dbReference type="EMBL" id="AHYT01000009">
    <property type="protein sequence ID" value="EOT27938.1"/>
    <property type="molecule type" value="Genomic_DNA"/>
</dbReference>
<sequence>MKKWVFGILCASVLLGGWTYWSFEQKQQVAVKAMEQINKNNQQVSLTGELRKQVKQLTKEGYLKEDITKKEVNQLSKELEKLQRTNQYLISEYQLKNVSFDDFAFVEKQLDIVYEKMAIQESVNDLFDSKKMALNGSQIKDNLPLRKNLKDSELVALRQDLNNVFGSRDVEFRESIERLLTTTEEQLRLKNAALDRLHQAKKENHLTEIDQYYIEMVIDILNNKKDQEQVAAELEKF</sequence>
<gene>
    <name evidence="2" type="ORF">OMQ_01852</name>
</gene>
<dbReference type="AlphaFoldDB" id="S0NLV8"/>
<keyword evidence="3" id="KW-1185">Reference proteome</keyword>
<accession>S0NLV8</accession>
<name>S0NLV8_9ENTE</name>
<comment type="caution">
    <text evidence="2">The sequence shown here is derived from an EMBL/GenBank/DDBJ whole genome shotgun (WGS) entry which is preliminary data.</text>
</comment>
<feature type="coiled-coil region" evidence="1">
    <location>
        <begin position="65"/>
        <end position="92"/>
    </location>
</feature>
<dbReference type="RefSeq" id="WP_016175622.1">
    <property type="nucleotide sequence ID" value="NZ_KE136389.1"/>
</dbReference>
<keyword evidence="1" id="KW-0175">Coiled coil</keyword>
<dbReference type="Proteomes" id="UP000014136">
    <property type="component" value="Unassembled WGS sequence"/>
</dbReference>
<evidence type="ECO:0000313" key="2">
    <source>
        <dbReference type="EMBL" id="EOT27938.1"/>
    </source>
</evidence>
<evidence type="ECO:0000313" key="3">
    <source>
        <dbReference type="Proteomes" id="UP000014136"/>
    </source>
</evidence>
<evidence type="ECO:0000256" key="1">
    <source>
        <dbReference type="SAM" id="Coils"/>
    </source>
</evidence>
<protein>
    <submittedName>
        <fullName evidence="2">Uncharacterized protein</fullName>
    </submittedName>
</protein>
<organism evidence="2 3">
    <name type="scientific">Enterococcus saccharolyticus subsp. saccharolyticus ATCC 43076</name>
    <dbReference type="NCBI Taxonomy" id="1139996"/>
    <lineage>
        <taxon>Bacteria</taxon>
        <taxon>Bacillati</taxon>
        <taxon>Bacillota</taxon>
        <taxon>Bacilli</taxon>
        <taxon>Lactobacillales</taxon>
        <taxon>Enterococcaceae</taxon>
        <taxon>Enterococcus</taxon>
    </lineage>
</organism>
<reference evidence="2 3" key="1">
    <citation type="submission" date="2013-03" db="EMBL/GenBank/DDBJ databases">
        <title>The Genome Sequence of Enterococcus saccharolyticus ATCC_43076 (Illumina only assembly).</title>
        <authorList>
            <consortium name="The Broad Institute Genomics Platform"/>
            <consortium name="The Broad Institute Genome Sequencing Center for Infectious Disease"/>
            <person name="Earl A."/>
            <person name="Russ C."/>
            <person name="Gilmore M."/>
            <person name="Surin D."/>
            <person name="Walker B."/>
            <person name="Young S."/>
            <person name="Zeng Q."/>
            <person name="Gargeya S."/>
            <person name="Fitzgerald M."/>
            <person name="Haas B."/>
            <person name="Abouelleil A."/>
            <person name="Allen A.W."/>
            <person name="Alvarado L."/>
            <person name="Arachchi H.M."/>
            <person name="Berlin A.M."/>
            <person name="Chapman S.B."/>
            <person name="Gainer-Dewar J."/>
            <person name="Goldberg J."/>
            <person name="Griggs A."/>
            <person name="Gujja S."/>
            <person name="Hansen M."/>
            <person name="Howarth C."/>
            <person name="Imamovic A."/>
            <person name="Ireland A."/>
            <person name="Larimer J."/>
            <person name="McCowan C."/>
            <person name="Murphy C."/>
            <person name="Pearson M."/>
            <person name="Poon T.W."/>
            <person name="Priest M."/>
            <person name="Roberts A."/>
            <person name="Saif S."/>
            <person name="Shea T."/>
            <person name="Sisk P."/>
            <person name="Sykes S."/>
            <person name="Wortman J."/>
            <person name="Nusbaum C."/>
            <person name="Birren B."/>
        </authorList>
    </citation>
    <scope>NUCLEOTIDE SEQUENCE [LARGE SCALE GENOMIC DNA]</scope>
    <source>
        <strain evidence="2 3">ATCC 43076</strain>
    </source>
</reference>